<proteinExistence type="predicted"/>
<accession>A0ABY8AVP8</accession>
<reference evidence="1 2" key="1">
    <citation type="submission" date="2023-02" db="EMBL/GenBank/DDBJ databases">
        <title>Genome Sequence of L. cardiaca H63T.</title>
        <authorList>
            <person name="Lopez A.E."/>
            <person name="Cianciotto N.P."/>
        </authorList>
    </citation>
    <scope>NUCLEOTIDE SEQUENCE [LARGE SCALE GENOMIC DNA]</scope>
    <source>
        <strain evidence="1 2">H63</strain>
    </source>
</reference>
<dbReference type="EMBL" id="CP119078">
    <property type="protein sequence ID" value="WED43242.1"/>
    <property type="molecule type" value="Genomic_DNA"/>
</dbReference>
<evidence type="ECO:0000313" key="2">
    <source>
        <dbReference type="Proteomes" id="UP001222087"/>
    </source>
</evidence>
<dbReference type="RefSeq" id="WP_275089055.1">
    <property type="nucleotide sequence ID" value="NZ_CP119078.1"/>
</dbReference>
<keyword evidence="2" id="KW-1185">Reference proteome</keyword>
<keyword evidence="1" id="KW-0966">Cell projection</keyword>
<organism evidence="1 2">
    <name type="scientific">Legionella cardiaca</name>
    <dbReference type="NCBI Taxonomy" id="1071983"/>
    <lineage>
        <taxon>Bacteria</taxon>
        <taxon>Pseudomonadati</taxon>
        <taxon>Pseudomonadota</taxon>
        <taxon>Gammaproteobacteria</taxon>
        <taxon>Legionellales</taxon>
        <taxon>Legionellaceae</taxon>
        <taxon>Legionella</taxon>
    </lineage>
</organism>
<keyword evidence="1" id="KW-0282">Flagellum</keyword>
<name>A0ABY8AVP8_9GAMM</name>
<gene>
    <name evidence="1" type="ORF">PXX05_00250</name>
</gene>
<dbReference type="Proteomes" id="UP001222087">
    <property type="component" value="Chromosome"/>
</dbReference>
<protein>
    <submittedName>
        <fullName evidence="1">Flagellar biosynthesis protein FlgJ</fullName>
    </submittedName>
</protein>
<keyword evidence="1" id="KW-0969">Cilium</keyword>
<sequence length="195" mass="22985">MDVNPSITLHPQAKDFLFEHYRTVKRIFSDVIGLLEIDYLAIALINPKNELFFLSSHPSIECNLIEHNLWQLDKSYHDKFIQQDQAQYWEELYPKTKENRLRHYKLEAQKFSIGIAIPARFAEYRVVYSFALKTSDKVTKSRLLTNLDTLINMGQFCLRNIIKTIPLPEKQQTFIAHKPTLKLIINNQVNYENNT</sequence>
<evidence type="ECO:0000313" key="1">
    <source>
        <dbReference type="EMBL" id="WED43242.1"/>
    </source>
</evidence>